<organism evidence="2 3">
    <name type="scientific">Paraphaeosphaeria sporulosa</name>
    <dbReference type="NCBI Taxonomy" id="1460663"/>
    <lineage>
        <taxon>Eukaryota</taxon>
        <taxon>Fungi</taxon>
        <taxon>Dikarya</taxon>
        <taxon>Ascomycota</taxon>
        <taxon>Pezizomycotina</taxon>
        <taxon>Dothideomycetes</taxon>
        <taxon>Pleosporomycetidae</taxon>
        <taxon>Pleosporales</taxon>
        <taxon>Massarineae</taxon>
        <taxon>Didymosphaeriaceae</taxon>
        <taxon>Paraphaeosphaeria</taxon>
    </lineage>
</organism>
<dbReference type="EMBL" id="KV441549">
    <property type="protein sequence ID" value="OAG11110.1"/>
    <property type="molecule type" value="Genomic_DNA"/>
</dbReference>
<accession>A0A177CW64</accession>
<dbReference type="AlphaFoldDB" id="A0A177CW64"/>
<sequence length="181" mass="19556">MAPSDTYQGTILIKGLAAEAGPTVGPTCSTAATPRWSSRSGSLFCAYASPGLGLCLHHWHSCGQQWPCWHFPLAPDGYNMATAPSTVVSAKAETWSPSLRSTRRKGIATSLKPSAHGPTNFQRQHQHPAPTRGHRPTSAWFVRFASKSGKNAHLYRTSSKHCRHWLAGLLQKMAGLGADLN</sequence>
<dbReference type="GeneID" id="28768146"/>
<reference evidence="2 3" key="1">
    <citation type="submission" date="2016-05" db="EMBL/GenBank/DDBJ databases">
        <title>Comparative analysis of secretome profiles of manganese(II)-oxidizing ascomycete fungi.</title>
        <authorList>
            <consortium name="DOE Joint Genome Institute"/>
            <person name="Zeiner C.A."/>
            <person name="Purvine S.O."/>
            <person name="Zink E.M."/>
            <person name="Wu S."/>
            <person name="Pasa-Tolic L."/>
            <person name="Chaput D.L."/>
            <person name="Haridas S."/>
            <person name="Grigoriev I.V."/>
            <person name="Santelli C.M."/>
            <person name="Hansel C.M."/>
        </authorList>
    </citation>
    <scope>NUCLEOTIDE SEQUENCE [LARGE SCALE GENOMIC DNA]</scope>
    <source>
        <strain evidence="2 3">AP3s5-JAC2a</strain>
    </source>
</reference>
<feature type="region of interest" description="Disordered" evidence="1">
    <location>
        <begin position="102"/>
        <end position="135"/>
    </location>
</feature>
<evidence type="ECO:0000313" key="3">
    <source>
        <dbReference type="Proteomes" id="UP000077069"/>
    </source>
</evidence>
<keyword evidence="3" id="KW-1185">Reference proteome</keyword>
<proteinExistence type="predicted"/>
<dbReference type="RefSeq" id="XP_018041475.1">
    <property type="nucleotide sequence ID" value="XM_018184660.1"/>
</dbReference>
<protein>
    <submittedName>
        <fullName evidence="2">Uncharacterized protein</fullName>
    </submittedName>
</protein>
<dbReference type="InParanoid" id="A0A177CW64"/>
<feature type="non-terminal residue" evidence="2">
    <location>
        <position position="181"/>
    </location>
</feature>
<name>A0A177CW64_9PLEO</name>
<dbReference type="Proteomes" id="UP000077069">
    <property type="component" value="Unassembled WGS sequence"/>
</dbReference>
<evidence type="ECO:0000256" key="1">
    <source>
        <dbReference type="SAM" id="MobiDB-lite"/>
    </source>
</evidence>
<evidence type="ECO:0000313" key="2">
    <source>
        <dbReference type="EMBL" id="OAG11110.1"/>
    </source>
</evidence>
<gene>
    <name evidence="2" type="ORF">CC84DRAFT_1256786</name>
</gene>